<proteinExistence type="predicted"/>
<protein>
    <recommendedName>
        <fullName evidence="1">Phospholipase/carboxylesterase/thioesterase domain-containing protein</fullName>
    </recommendedName>
</protein>
<organism evidence="2 3">
    <name type="scientific">Helcococcus kunzii ATCC 51366</name>
    <dbReference type="NCBI Taxonomy" id="883114"/>
    <lineage>
        <taxon>Bacteria</taxon>
        <taxon>Bacillati</taxon>
        <taxon>Bacillota</taxon>
        <taxon>Tissierellia</taxon>
        <taxon>Tissierellales</taxon>
        <taxon>Peptoniphilaceae</taxon>
        <taxon>Helcococcus</taxon>
    </lineage>
</organism>
<dbReference type="eggNOG" id="COG0400">
    <property type="taxonomic scope" value="Bacteria"/>
</dbReference>
<evidence type="ECO:0000259" key="1">
    <source>
        <dbReference type="Pfam" id="PF02230"/>
    </source>
</evidence>
<dbReference type="RefSeq" id="WP_005396777.1">
    <property type="nucleotide sequence ID" value="NZ_JH601088.1"/>
</dbReference>
<dbReference type="InterPro" id="IPR029058">
    <property type="entry name" value="AB_hydrolase_fold"/>
</dbReference>
<accession>H3NL06</accession>
<dbReference type="HOGENOM" id="CLU_049413_6_1_9"/>
<dbReference type="SUPFAM" id="SSF53474">
    <property type="entry name" value="alpha/beta-Hydrolases"/>
    <property type="match status" value="1"/>
</dbReference>
<evidence type="ECO:0000313" key="2">
    <source>
        <dbReference type="EMBL" id="EHR36430.1"/>
    </source>
</evidence>
<dbReference type="OrthoDB" id="9796570at2"/>
<dbReference type="GeneID" id="96998046"/>
<dbReference type="Gene3D" id="3.40.50.1820">
    <property type="entry name" value="alpha/beta hydrolase"/>
    <property type="match status" value="1"/>
</dbReference>
<reference evidence="2 3" key="1">
    <citation type="submission" date="2012-01" db="EMBL/GenBank/DDBJ databases">
        <title>The Genome Sequence of Helcococcus kunzii ATCC 51366.</title>
        <authorList>
            <consortium name="The Broad Institute Genome Sequencing Platform"/>
            <person name="Earl A."/>
            <person name="Ward D."/>
            <person name="Feldgarden M."/>
            <person name="Gevers D."/>
            <person name="Huys G."/>
            <person name="Young S.K."/>
            <person name="Zeng Q."/>
            <person name="Gargeya S."/>
            <person name="Fitzgerald M."/>
            <person name="Haas B."/>
            <person name="Abouelleil A."/>
            <person name="Alvarado L."/>
            <person name="Arachchi H.M."/>
            <person name="Berlin A."/>
            <person name="Chapman S.B."/>
            <person name="Gearin G."/>
            <person name="Goldberg J."/>
            <person name="Griggs A."/>
            <person name="Gujja S."/>
            <person name="Hansen M."/>
            <person name="Heiman D."/>
            <person name="Howarth C."/>
            <person name="Larimer J."/>
            <person name="Lui A."/>
            <person name="MacDonald P.J.P."/>
            <person name="McCowen C."/>
            <person name="Montmayeur A."/>
            <person name="Murphy C."/>
            <person name="Neiman D."/>
            <person name="Pearson M."/>
            <person name="Priest M."/>
            <person name="Roberts A."/>
            <person name="Saif S."/>
            <person name="Shea T."/>
            <person name="Sisk P."/>
            <person name="Stolte C."/>
            <person name="Sykes S."/>
            <person name="Wortman J."/>
            <person name="Nusbaum C."/>
            <person name="Birren B."/>
        </authorList>
    </citation>
    <scope>NUCLEOTIDE SEQUENCE [LARGE SCALE GENOMIC DNA]</scope>
    <source>
        <strain evidence="2 3">ATCC 51366</strain>
    </source>
</reference>
<dbReference type="EMBL" id="AGEI01000001">
    <property type="protein sequence ID" value="EHR36430.1"/>
    <property type="molecule type" value="Genomic_DNA"/>
</dbReference>
<gene>
    <name evidence="2" type="ORF">HMPREF9709_00017</name>
</gene>
<dbReference type="STRING" id="883114.HMPREF9709_00017"/>
<dbReference type="InterPro" id="IPR003140">
    <property type="entry name" value="PLipase/COase/thioEstase"/>
</dbReference>
<dbReference type="GO" id="GO:0016787">
    <property type="term" value="F:hydrolase activity"/>
    <property type="evidence" value="ECO:0007669"/>
    <property type="project" value="InterPro"/>
</dbReference>
<evidence type="ECO:0000313" key="3">
    <source>
        <dbReference type="Proteomes" id="UP000004191"/>
    </source>
</evidence>
<feature type="domain" description="Phospholipase/carboxylesterase/thioesterase" evidence="1">
    <location>
        <begin position="3"/>
        <end position="198"/>
    </location>
</feature>
<dbReference type="Proteomes" id="UP000004191">
    <property type="component" value="Unassembled WGS sequence"/>
</dbReference>
<dbReference type="AlphaFoldDB" id="H3NL06"/>
<comment type="caution">
    <text evidence="2">The sequence shown here is derived from an EMBL/GenBank/DDBJ whole genome shotgun (WGS) entry which is preliminary data.</text>
</comment>
<sequence>MEHIYKKGQAGHPVFVLLHGTGGDEHSLLQVANFMDADATYLAIRGDVKENGMNRYFKRYADGSYDEEDLYMRGDSLMKFIEEMSQTYGFGLEDVVLVGFSNGANIAVNLLLQDDSKINKGILMSPLYSIDTSHLTQSKEKVNVFISMGRHDPICSVEESEHVVSLFEDRGANVEEFWGNSHEVTVEILEAAREWLETLK</sequence>
<dbReference type="PATRIC" id="fig|883114.3.peg.17"/>
<name>H3NL06_9FIRM</name>
<keyword evidence="3" id="KW-1185">Reference proteome</keyword>
<dbReference type="Pfam" id="PF02230">
    <property type="entry name" value="Abhydrolase_2"/>
    <property type="match status" value="1"/>
</dbReference>